<dbReference type="STRING" id="745411.B3C1_15142"/>
<dbReference type="Proteomes" id="UP000006755">
    <property type="component" value="Unassembled WGS sequence"/>
</dbReference>
<name>K2J2W8_9GAMM</name>
<dbReference type="EMBL" id="AMRI01000024">
    <property type="protein sequence ID" value="EKE69458.1"/>
    <property type="molecule type" value="Genomic_DNA"/>
</dbReference>
<evidence type="ECO:0000313" key="1">
    <source>
        <dbReference type="EMBL" id="EKE69458.1"/>
    </source>
</evidence>
<comment type="caution">
    <text evidence="1">The sequence shown here is derived from an EMBL/GenBank/DDBJ whole genome shotgun (WGS) entry which is preliminary data.</text>
</comment>
<keyword evidence="2" id="KW-1185">Reference proteome</keyword>
<accession>K2J2W8</accession>
<dbReference type="OrthoDB" id="1163705at2"/>
<gene>
    <name evidence="1" type="ORF">B3C1_15142</name>
</gene>
<dbReference type="RefSeq" id="WP_008485897.1">
    <property type="nucleotide sequence ID" value="NZ_AMRI01000024.1"/>
</dbReference>
<reference evidence="1 2" key="1">
    <citation type="journal article" date="2012" name="J. Bacteriol.">
        <title>Genome Sequence of Gallaecimonas xiamenensis Type Strain 3-C-1.</title>
        <authorList>
            <person name="Lai Q."/>
            <person name="Wang L."/>
            <person name="Wang W."/>
            <person name="Shao Z."/>
        </authorList>
    </citation>
    <scope>NUCLEOTIDE SEQUENCE [LARGE SCALE GENOMIC DNA]</scope>
    <source>
        <strain evidence="1 2">3-C-1</strain>
    </source>
</reference>
<evidence type="ECO:0000313" key="2">
    <source>
        <dbReference type="Proteomes" id="UP000006755"/>
    </source>
</evidence>
<proteinExistence type="predicted"/>
<organism evidence="1 2">
    <name type="scientific">Gallaecimonas xiamenensis 3-C-1</name>
    <dbReference type="NCBI Taxonomy" id="745411"/>
    <lineage>
        <taxon>Bacteria</taxon>
        <taxon>Pseudomonadati</taxon>
        <taxon>Pseudomonadota</taxon>
        <taxon>Gammaproteobacteria</taxon>
        <taxon>Enterobacterales</taxon>
        <taxon>Gallaecimonadaceae</taxon>
        <taxon>Gallaecimonas</taxon>
    </lineage>
</organism>
<protein>
    <submittedName>
        <fullName evidence="1">Uncharacterized protein</fullName>
    </submittedName>
</protein>
<sequence>MIKLALLLLAVAAGIVLAWWLLCFFKYRLLKRPAVVVIQGVVTYRISDLSWSNRQRFESLMGGRKLVLEGQGPFFVASRDYAKWHPEGPLALAKKKVAMSVTLEVHPLLLGGWSRARLVFAEQINQPPTLLK</sequence>
<dbReference type="AlphaFoldDB" id="K2J2W8"/>